<dbReference type="GO" id="GO:0006508">
    <property type="term" value="P:proteolysis"/>
    <property type="evidence" value="ECO:0007669"/>
    <property type="project" value="InterPro"/>
</dbReference>
<dbReference type="InterPro" id="IPR002469">
    <property type="entry name" value="Peptidase_S9B_N"/>
</dbReference>
<evidence type="ECO:0000256" key="3">
    <source>
        <dbReference type="SAM" id="SignalP"/>
    </source>
</evidence>
<feature type="signal peptide" evidence="3">
    <location>
        <begin position="1"/>
        <end position="23"/>
    </location>
</feature>
<dbReference type="OrthoDB" id="9812921at2"/>
<organism evidence="6 7">
    <name type="scientific">Marisediminitalea aggregata</name>
    <dbReference type="NCBI Taxonomy" id="634436"/>
    <lineage>
        <taxon>Bacteria</taxon>
        <taxon>Pseudomonadati</taxon>
        <taxon>Pseudomonadota</taxon>
        <taxon>Gammaproteobacteria</taxon>
        <taxon>Alteromonadales</taxon>
        <taxon>Alteromonadaceae</taxon>
        <taxon>Marisediminitalea</taxon>
    </lineage>
</organism>
<keyword evidence="7" id="KW-1185">Reference proteome</keyword>
<dbReference type="GO" id="GO:0004252">
    <property type="term" value="F:serine-type endopeptidase activity"/>
    <property type="evidence" value="ECO:0007669"/>
    <property type="project" value="TreeGrafter"/>
</dbReference>
<keyword evidence="3" id="KW-0732">Signal</keyword>
<dbReference type="InterPro" id="IPR011042">
    <property type="entry name" value="6-blade_b-propeller_TolB-like"/>
</dbReference>
<feature type="domain" description="Dipeptidylpeptidase IV N-terminal" evidence="5">
    <location>
        <begin position="194"/>
        <end position="288"/>
    </location>
</feature>
<gene>
    <name evidence="6" type="ORF">SAMN05216361_3436</name>
</gene>
<accession>A0A1M5P1Y7</accession>
<evidence type="ECO:0000259" key="5">
    <source>
        <dbReference type="Pfam" id="PF00930"/>
    </source>
</evidence>
<evidence type="ECO:0000256" key="1">
    <source>
        <dbReference type="ARBA" id="ARBA00022801"/>
    </source>
</evidence>
<evidence type="ECO:0000259" key="4">
    <source>
        <dbReference type="Pfam" id="PF00326"/>
    </source>
</evidence>
<sequence>MKYPIKTLALASSLICAGSWASATEQSTYFDYAHIFELEYAASPVFTPDGKQVIYERRSNDIMHDRTHVSLWRYDLKKGSHRPLISESANVRSPVISPDGKKLAYLSDRDGSQQLYVRYLDTGDEAKLTNLSYSPGNVVWSPDSKHLAFTMFTPASEKPLFTGMPAKPAKAEWAPSGNYIEKMNYRFDGAGYAPSGFSQIYVLPAEGGTPRQLTFNPYPNNGDIVWNKAGTHLYFSMNPSDNYAMEVMSSDIYQIDVKTAKVTQVTDMPGPESSPMLSPDGKYLAFRYVNDRKLSHQQSDIWVMKLANGDMQNITEKLDRQVGQVEWASDSDGLYISYQDHGEVKLSLFELDGDEESLNISLSGQSLGRPYTSGQFAVSDNDEIAYTYSTGTRPADLYLRSKRGKTSAISDLNEDVLGHLTMPEIQPLTVESSVDGKTIEAWMLLPPDFDASKSYPLILEIHGGPHTAYGPNFSAEIQLMAAKGYIVVWSNPRGSTSYGEDFANLIHHNYPSQDYNDLMDVVDGVIAKGNVDTNNLFITGGSGGGVLTAWSIGKTDRFAAAVVAKPVINWMSFALTADAYPYFSQYWMPGMPWDIPEHLWKHSPLSLVGNVTTPTMLLTGEADYRTPISESEQFYQALKLQGVDAAMLRLPGASHGIASKPSRLIQKVGNILAWFERYRTSEETKTAAGSE</sequence>
<dbReference type="InterPro" id="IPR029058">
    <property type="entry name" value="AB_hydrolase_fold"/>
</dbReference>
<evidence type="ECO:0000313" key="6">
    <source>
        <dbReference type="EMBL" id="SHG95725.1"/>
    </source>
</evidence>
<dbReference type="Pfam" id="PF07676">
    <property type="entry name" value="PD40"/>
    <property type="match status" value="1"/>
</dbReference>
<keyword evidence="2" id="KW-0720">Serine protease</keyword>
<keyword evidence="6" id="KW-0031">Aminopeptidase</keyword>
<dbReference type="AlphaFoldDB" id="A0A1M5P1Y7"/>
<dbReference type="Pfam" id="PF00930">
    <property type="entry name" value="DPPIV_N"/>
    <property type="match status" value="1"/>
</dbReference>
<dbReference type="InterPro" id="IPR001375">
    <property type="entry name" value="Peptidase_S9_cat"/>
</dbReference>
<dbReference type="Pfam" id="PF00326">
    <property type="entry name" value="Peptidase_S9"/>
    <property type="match status" value="1"/>
</dbReference>
<dbReference type="Gene3D" id="2.120.10.30">
    <property type="entry name" value="TolB, C-terminal domain"/>
    <property type="match status" value="1"/>
</dbReference>
<keyword evidence="1" id="KW-0378">Hydrolase</keyword>
<evidence type="ECO:0000256" key="2">
    <source>
        <dbReference type="ARBA" id="ARBA00022825"/>
    </source>
</evidence>
<dbReference type="Proteomes" id="UP000184520">
    <property type="component" value="Unassembled WGS sequence"/>
</dbReference>
<dbReference type="EMBL" id="FQWD01000005">
    <property type="protein sequence ID" value="SHG95725.1"/>
    <property type="molecule type" value="Genomic_DNA"/>
</dbReference>
<dbReference type="GO" id="GO:0004177">
    <property type="term" value="F:aminopeptidase activity"/>
    <property type="evidence" value="ECO:0007669"/>
    <property type="project" value="UniProtKB-KW"/>
</dbReference>
<proteinExistence type="predicted"/>
<feature type="domain" description="Peptidase S9 prolyl oligopeptidase catalytic" evidence="4">
    <location>
        <begin position="471"/>
        <end position="678"/>
    </location>
</feature>
<keyword evidence="6" id="KW-0645">Protease</keyword>
<dbReference type="STRING" id="634436.SAMN05216361_3436"/>
<dbReference type="Gene3D" id="2.120.10.60">
    <property type="entry name" value="Tricorn protease N-terminal domain"/>
    <property type="match status" value="1"/>
</dbReference>
<reference evidence="7" key="1">
    <citation type="submission" date="2016-11" db="EMBL/GenBank/DDBJ databases">
        <authorList>
            <person name="Varghese N."/>
            <person name="Submissions S."/>
        </authorList>
    </citation>
    <scope>NUCLEOTIDE SEQUENCE [LARGE SCALE GENOMIC DNA]</scope>
    <source>
        <strain evidence="7">CGMCC 1.8995</strain>
    </source>
</reference>
<name>A0A1M5P1Y7_9ALTE</name>
<dbReference type="SUPFAM" id="SSF82171">
    <property type="entry name" value="DPP6 N-terminal domain-like"/>
    <property type="match status" value="1"/>
</dbReference>
<protein>
    <submittedName>
        <fullName evidence="6">Dipeptidyl aminopeptidase/acylaminoacyl peptidase</fullName>
    </submittedName>
</protein>
<dbReference type="RefSeq" id="WP_073324374.1">
    <property type="nucleotide sequence ID" value="NZ_FQWD01000005.1"/>
</dbReference>
<feature type="chain" id="PRO_5012341446" evidence="3">
    <location>
        <begin position="24"/>
        <end position="691"/>
    </location>
</feature>
<dbReference type="PANTHER" id="PTHR42776">
    <property type="entry name" value="SERINE PEPTIDASE S9 FAMILY MEMBER"/>
    <property type="match status" value="1"/>
</dbReference>
<dbReference type="InterPro" id="IPR011659">
    <property type="entry name" value="WD40"/>
</dbReference>
<dbReference type="SUPFAM" id="SSF53474">
    <property type="entry name" value="alpha/beta-Hydrolases"/>
    <property type="match status" value="1"/>
</dbReference>
<dbReference type="PANTHER" id="PTHR42776:SF27">
    <property type="entry name" value="DIPEPTIDYL PEPTIDASE FAMILY MEMBER 6"/>
    <property type="match status" value="1"/>
</dbReference>
<evidence type="ECO:0000313" key="7">
    <source>
        <dbReference type="Proteomes" id="UP000184520"/>
    </source>
</evidence>
<dbReference type="Gene3D" id="3.40.50.1820">
    <property type="entry name" value="alpha/beta hydrolase"/>
    <property type="match status" value="1"/>
</dbReference>